<accession>A0AAD7ECG5</accession>
<comment type="caution">
    <text evidence="1">The sequence shown here is derived from an EMBL/GenBank/DDBJ whole genome shotgun (WGS) entry which is preliminary data.</text>
</comment>
<gene>
    <name evidence="1" type="ORF">DFH08DRAFT_448467</name>
</gene>
<dbReference type="Proteomes" id="UP001218218">
    <property type="component" value="Unassembled WGS sequence"/>
</dbReference>
<evidence type="ECO:0000313" key="2">
    <source>
        <dbReference type="Proteomes" id="UP001218218"/>
    </source>
</evidence>
<keyword evidence="2" id="KW-1185">Reference proteome</keyword>
<sequence length="244" mass="27477">MGVTAARAPPDARRNVLPYSLGRGCGSFTLPPVCSRPIRRRSTRCLAPSSVCNSSYCCFHLPLPLALSRHTALSPHLFHNSLLIVILCFLPHRLSILRFPRCLPARSAPPRIHASIPGAVRFVHFHRTHPHPPSRALTHFPHPVPRAHRTQQFYFPAFRRPTRNPRIRVSTYNSVTVSSPVLLPRLSIISTAIDLDSRLSGGRTYIVAPDSCINPPSIYLLTHLRCQRSFPWMPSCCRRSSQEH</sequence>
<dbReference type="EMBL" id="JARIHO010000073">
    <property type="protein sequence ID" value="KAJ7312301.1"/>
    <property type="molecule type" value="Genomic_DNA"/>
</dbReference>
<evidence type="ECO:0000313" key="1">
    <source>
        <dbReference type="EMBL" id="KAJ7312301.1"/>
    </source>
</evidence>
<reference evidence="1" key="1">
    <citation type="submission" date="2023-03" db="EMBL/GenBank/DDBJ databases">
        <title>Massive genome expansion in bonnet fungi (Mycena s.s.) driven by repeated elements and novel gene families across ecological guilds.</title>
        <authorList>
            <consortium name="Lawrence Berkeley National Laboratory"/>
            <person name="Harder C.B."/>
            <person name="Miyauchi S."/>
            <person name="Viragh M."/>
            <person name="Kuo A."/>
            <person name="Thoen E."/>
            <person name="Andreopoulos B."/>
            <person name="Lu D."/>
            <person name="Skrede I."/>
            <person name="Drula E."/>
            <person name="Henrissat B."/>
            <person name="Morin E."/>
            <person name="Kohler A."/>
            <person name="Barry K."/>
            <person name="LaButti K."/>
            <person name="Morin E."/>
            <person name="Salamov A."/>
            <person name="Lipzen A."/>
            <person name="Mereny Z."/>
            <person name="Hegedus B."/>
            <person name="Baldrian P."/>
            <person name="Stursova M."/>
            <person name="Weitz H."/>
            <person name="Taylor A."/>
            <person name="Grigoriev I.V."/>
            <person name="Nagy L.G."/>
            <person name="Martin F."/>
            <person name="Kauserud H."/>
        </authorList>
    </citation>
    <scope>NUCLEOTIDE SEQUENCE</scope>
    <source>
        <strain evidence="1">CBHHK002</strain>
    </source>
</reference>
<name>A0AAD7ECG5_9AGAR</name>
<protein>
    <submittedName>
        <fullName evidence="1">Uncharacterized protein</fullName>
    </submittedName>
</protein>
<proteinExistence type="predicted"/>
<organism evidence="1 2">
    <name type="scientific">Mycena albidolilacea</name>
    <dbReference type="NCBI Taxonomy" id="1033008"/>
    <lineage>
        <taxon>Eukaryota</taxon>
        <taxon>Fungi</taxon>
        <taxon>Dikarya</taxon>
        <taxon>Basidiomycota</taxon>
        <taxon>Agaricomycotina</taxon>
        <taxon>Agaricomycetes</taxon>
        <taxon>Agaricomycetidae</taxon>
        <taxon>Agaricales</taxon>
        <taxon>Marasmiineae</taxon>
        <taxon>Mycenaceae</taxon>
        <taxon>Mycena</taxon>
    </lineage>
</organism>
<dbReference type="AlphaFoldDB" id="A0AAD7ECG5"/>